<evidence type="ECO:0000313" key="3">
    <source>
        <dbReference type="Proteomes" id="UP000485058"/>
    </source>
</evidence>
<comment type="caution">
    <text evidence="2">The sequence shown here is derived from an EMBL/GenBank/DDBJ whole genome shotgun (WGS) entry which is preliminary data.</text>
</comment>
<gene>
    <name evidence="2" type="ORF">HaLaN_21926</name>
</gene>
<name>A0A6A0A393_HAELA</name>
<feature type="region of interest" description="Disordered" evidence="1">
    <location>
        <begin position="1"/>
        <end position="25"/>
    </location>
</feature>
<reference evidence="2 3" key="1">
    <citation type="submission" date="2020-02" db="EMBL/GenBank/DDBJ databases">
        <title>Draft genome sequence of Haematococcus lacustris strain NIES-144.</title>
        <authorList>
            <person name="Morimoto D."/>
            <person name="Nakagawa S."/>
            <person name="Yoshida T."/>
            <person name="Sawayama S."/>
        </authorList>
    </citation>
    <scope>NUCLEOTIDE SEQUENCE [LARGE SCALE GENOMIC DNA]</scope>
    <source>
        <strain evidence="2 3">NIES-144</strain>
    </source>
</reference>
<evidence type="ECO:0000313" key="2">
    <source>
        <dbReference type="EMBL" id="GFH24182.1"/>
    </source>
</evidence>
<dbReference type="EMBL" id="BLLF01002466">
    <property type="protein sequence ID" value="GFH24182.1"/>
    <property type="molecule type" value="Genomic_DNA"/>
</dbReference>
<organism evidence="2 3">
    <name type="scientific">Haematococcus lacustris</name>
    <name type="common">Green alga</name>
    <name type="synonym">Haematococcus pluvialis</name>
    <dbReference type="NCBI Taxonomy" id="44745"/>
    <lineage>
        <taxon>Eukaryota</taxon>
        <taxon>Viridiplantae</taxon>
        <taxon>Chlorophyta</taxon>
        <taxon>core chlorophytes</taxon>
        <taxon>Chlorophyceae</taxon>
        <taxon>CS clade</taxon>
        <taxon>Chlamydomonadales</taxon>
        <taxon>Haematococcaceae</taxon>
        <taxon>Haematococcus</taxon>
    </lineage>
</organism>
<proteinExistence type="predicted"/>
<keyword evidence="3" id="KW-1185">Reference proteome</keyword>
<protein>
    <submittedName>
        <fullName evidence="2">Uncharacterized protein</fullName>
    </submittedName>
</protein>
<dbReference type="Proteomes" id="UP000485058">
    <property type="component" value="Unassembled WGS sequence"/>
</dbReference>
<evidence type="ECO:0000256" key="1">
    <source>
        <dbReference type="SAM" id="MobiDB-lite"/>
    </source>
</evidence>
<accession>A0A6A0A393</accession>
<dbReference type="AlphaFoldDB" id="A0A6A0A393"/>
<sequence length="117" mass="12918">MPSRHKGWARLGSTGVKSVSCGPPGRSHHIRAVAEARMCSEVWVVSFPDPAYVKRRKHSSDSNPDMWCKMARWHASHNATAHEGQRAGGERWGRCGLPCRTCCPALASTASRPRAPW</sequence>